<accession>A0A9D3LN51</accession>
<reference evidence="2" key="1">
    <citation type="submission" date="2021-01" db="EMBL/GenBank/DDBJ databases">
        <title>A chromosome-scale assembly of European eel, Anguilla anguilla.</title>
        <authorList>
            <person name="Henkel C."/>
            <person name="Jong-Raadsen S.A."/>
            <person name="Dufour S."/>
            <person name="Weltzien F.-A."/>
            <person name="Palstra A.P."/>
            <person name="Pelster B."/>
            <person name="Spaink H.P."/>
            <person name="Van Den Thillart G.E."/>
            <person name="Jansen H."/>
            <person name="Zahm M."/>
            <person name="Klopp C."/>
            <person name="Cedric C."/>
            <person name="Louis A."/>
            <person name="Berthelot C."/>
            <person name="Parey E."/>
            <person name="Roest Crollius H."/>
            <person name="Montfort J."/>
            <person name="Robinson-Rechavi M."/>
            <person name="Bucao C."/>
            <person name="Bouchez O."/>
            <person name="Gislard M."/>
            <person name="Lluch J."/>
            <person name="Milhes M."/>
            <person name="Lampietro C."/>
            <person name="Lopez Roques C."/>
            <person name="Donnadieu C."/>
            <person name="Braasch I."/>
            <person name="Desvignes T."/>
            <person name="Postlethwait J."/>
            <person name="Bobe J."/>
            <person name="Guiguen Y."/>
            <person name="Dirks R."/>
        </authorList>
    </citation>
    <scope>NUCLEOTIDE SEQUENCE</scope>
    <source>
        <strain evidence="2">Tag_6206</strain>
        <tissue evidence="2">Liver</tissue>
    </source>
</reference>
<keyword evidence="3" id="KW-1185">Reference proteome</keyword>
<evidence type="ECO:0000313" key="3">
    <source>
        <dbReference type="Proteomes" id="UP001044222"/>
    </source>
</evidence>
<proteinExistence type="predicted"/>
<dbReference type="Proteomes" id="UP001044222">
    <property type="component" value="Chromosome 16"/>
</dbReference>
<dbReference type="AlphaFoldDB" id="A0A9D3LN51"/>
<feature type="region of interest" description="Disordered" evidence="1">
    <location>
        <begin position="1"/>
        <end position="33"/>
    </location>
</feature>
<dbReference type="EMBL" id="JAFIRN010000016">
    <property type="protein sequence ID" value="KAG5833376.1"/>
    <property type="molecule type" value="Genomic_DNA"/>
</dbReference>
<organism evidence="2 3">
    <name type="scientific">Anguilla anguilla</name>
    <name type="common">European freshwater eel</name>
    <name type="synonym">Muraena anguilla</name>
    <dbReference type="NCBI Taxonomy" id="7936"/>
    <lineage>
        <taxon>Eukaryota</taxon>
        <taxon>Metazoa</taxon>
        <taxon>Chordata</taxon>
        <taxon>Craniata</taxon>
        <taxon>Vertebrata</taxon>
        <taxon>Euteleostomi</taxon>
        <taxon>Actinopterygii</taxon>
        <taxon>Neopterygii</taxon>
        <taxon>Teleostei</taxon>
        <taxon>Anguilliformes</taxon>
        <taxon>Anguillidae</taxon>
        <taxon>Anguilla</taxon>
    </lineage>
</organism>
<name>A0A9D3LN51_ANGAN</name>
<feature type="compositionally biased region" description="Polar residues" evidence="1">
    <location>
        <begin position="14"/>
        <end position="26"/>
    </location>
</feature>
<sequence>MLPVPGSPKEFPSSLPSAEGKNQGSENPVKPDHHSQAYGYDCSPACHLLRVKPALHSSGLSEHVVFFILAWHIFGESPTPNIGCPLLVRARDGRPIGLGNVHSWLPLVNSWYPWLIHHSPHFDWSTGNLMDWGSSCQTTCLPLNSPNPDTQFPQIPLKYPLSMLI</sequence>
<evidence type="ECO:0000313" key="2">
    <source>
        <dbReference type="EMBL" id="KAG5833376.1"/>
    </source>
</evidence>
<gene>
    <name evidence="2" type="ORF">ANANG_G00275280</name>
</gene>
<protein>
    <submittedName>
        <fullName evidence="2">Uncharacterized protein</fullName>
    </submittedName>
</protein>
<evidence type="ECO:0000256" key="1">
    <source>
        <dbReference type="SAM" id="MobiDB-lite"/>
    </source>
</evidence>
<comment type="caution">
    <text evidence="2">The sequence shown here is derived from an EMBL/GenBank/DDBJ whole genome shotgun (WGS) entry which is preliminary data.</text>
</comment>